<dbReference type="PRINTS" id="PR00400">
    <property type="entry name" value="TETREPRESSOR"/>
</dbReference>
<feature type="domain" description="HTH tetR-type" evidence="5">
    <location>
        <begin position="14"/>
        <end position="74"/>
    </location>
</feature>
<keyword evidence="7" id="KW-1185">Reference proteome</keyword>
<dbReference type="EMBL" id="SHLC01000001">
    <property type="protein sequence ID" value="RZU66442.1"/>
    <property type="molecule type" value="Genomic_DNA"/>
</dbReference>
<dbReference type="Proteomes" id="UP000291483">
    <property type="component" value="Unassembled WGS sequence"/>
</dbReference>
<dbReference type="RefSeq" id="WP_130506643.1">
    <property type="nucleotide sequence ID" value="NZ_SHLC01000001.1"/>
</dbReference>
<feature type="DNA-binding region" description="H-T-H motif" evidence="4">
    <location>
        <begin position="37"/>
        <end position="56"/>
    </location>
</feature>
<dbReference type="PANTHER" id="PTHR30055:SF151">
    <property type="entry name" value="TRANSCRIPTIONAL REGULATORY PROTEIN"/>
    <property type="match status" value="1"/>
</dbReference>
<keyword evidence="3" id="KW-0804">Transcription</keyword>
<evidence type="ECO:0000256" key="1">
    <source>
        <dbReference type="ARBA" id="ARBA00023015"/>
    </source>
</evidence>
<comment type="caution">
    <text evidence="6">The sequence shown here is derived from an EMBL/GenBank/DDBJ whole genome shotgun (WGS) entry which is preliminary data.</text>
</comment>
<dbReference type="PROSITE" id="PS50977">
    <property type="entry name" value="HTH_TETR_2"/>
    <property type="match status" value="1"/>
</dbReference>
<dbReference type="Gene3D" id="1.10.357.10">
    <property type="entry name" value="Tetracycline Repressor, domain 2"/>
    <property type="match status" value="1"/>
</dbReference>
<dbReference type="SUPFAM" id="SSF46689">
    <property type="entry name" value="Homeodomain-like"/>
    <property type="match status" value="1"/>
</dbReference>
<dbReference type="GO" id="GO:0046677">
    <property type="term" value="P:response to antibiotic"/>
    <property type="evidence" value="ECO:0007669"/>
    <property type="project" value="InterPro"/>
</dbReference>
<dbReference type="OrthoDB" id="329481at2"/>
<evidence type="ECO:0000256" key="2">
    <source>
        <dbReference type="ARBA" id="ARBA00023125"/>
    </source>
</evidence>
<protein>
    <submittedName>
        <fullName evidence="6">TetR family transcriptional regulator</fullName>
    </submittedName>
</protein>
<dbReference type="GO" id="GO:0000976">
    <property type="term" value="F:transcription cis-regulatory region binding"/>
    <property type="evidence" value="ECO:0007669"/>
    <property type="project" value="TreeGrafter"/>
</dbReference>
<dbReference type="GO" id="GO:0003700">
    <property type="term" value="F:DNA-binding transcription factor activity"/>
    <property type="evidence" value="ECO:0007669"/>
    <property type="project" value="TreeGrafter"/>
</dbReference>
<keyword evidence="1" id="KW-0805">Transcription regulation</keyword>
<name>A0A4Q8AP39_9MICO</name>
<dbReference type="InterPro" id="IPR001647">
    <property type="entry name" value="HTH_TetR"/>
</dbReference>
<dbReference type="InterPro" id="IPR009057">
    <property type="entry name" value="Homeodomain-like_sf"/>
</dbReference>
<evidence type="ECO:0000256" key="4">
    <source>
        <dbReference type="PROSITE-ProRule" id="PRU00335"/>
    </source>
</evidence>
<evidence type="ECO:0000313" key="7">
    <source>
        <dbReference type="Proteomes" id="UP000291483"/>
    </source>
</evidence>
<dbReference type="SUPFAM" id="SSF48498">
    <property type="entry name" value="Tetracyclin repressor-like, C-terminal domain"/>
    <property type="match status" value="1"/>
</dbReference>
<proteinExistence type="predicted"/>
<gene>
    <name evidence="6" type="ORF">EV379_2798</name>
</gene>
<dbReference type="PANTHER" id="PTHR30055">
    <property type="entry name" value="HTH-TYPE TRANSCRIPTIONAL REGULATOR RUTR"/>
    <property type="match status" value="1"/>
</dbReference>
<evidence type="ECO:0000313" key="6">
    <source>
        <dbReference type="EMBL" id="RZU66442.1"/>
    </source>
</evidence>
<keyword evidence="2 4" id="KW-0238">DNA-binding</keyword>
<dbReference type="InterPro" id="IPR036271">
    <property type="entry name" value="Tet_transcr_reg_TetR-rel_C_sf"/>
</dbReference>
<dbReference type="InterPro" id="IPR050109">
    <property type="entry name" value="HTH-type_TetR-like_transc_reg"/>
</dbReference>
<sequence>MAPRQELSQKNRNKLSRRDLTTAAIALIEREGLDALSMRRLATELECAPMSLYTHVRSRDDLIDAVVEHLIEQLAPPEWSGESWQQVTRRTLEAYRDLAVQMPNSFELLALAPYDSSPVAPHLSRTVASFEQAGLTPEQARQILGILDGYATGFLIVWARSSTRGRSDEYAATAPGIAGLRDLEMFDRGLDALIAGLDLTLVRGTDGGEVLA</sequence>
<dbReference type="Gene3D" id="1.10.10.60">
    <property type="entry name" value="Homeodomain-like"/>
    <property type="match status" value="1"/>
</dbReference>
<accession>A0A4Q8AP39</accession>
<dbReference type="AlphaFoldDB" id="A0A4Q8AP39"/>
<reference evidence="6 7" key="1">
    <citation type="submission" date="2019-02" db="EMBL/GenBank/DDBJ databases">
        <title>Sequencing the genomes of 1000 actinobacteria strains.</title>
        <authorList>
            <person name="Klenk H.-P."/>
        </authorList>
    </citation>
    <scope>NUCLEOTIDE SEQUENCE [LARGE SCALE GENOMIC DNA]</scope>
    <source>
        <strain evidence="6 7">DSM 18319</strain>
    </source>
</reference>
<evidence type="ECO:0000259" key="5">
    <source>
        <dbReference type="PROSITE" id="PS50977"/>
    </source>
</evidence>
<organism evidence="6 7">
    <name type="scientific">Microterricola gilva</name>
    <dbReference type="NCBI Taxonomy" id="393267"/>
    <lineage>
        <taxon>Bacteria</taxon>
        <taxon>Bacillati</taxon>
        <taxon>Actinomycetota</taxon>
        <taxon>Actinomycetes</taxon>
        <taxon>Micrococcales</taxon>
        <taxon>Microbacteriaceae</taxon>
        <taxon>Microterricola</taxon>
    </lineage>
</organism>
<evidence type="ECO:0000256" key="3">
    <source>
        <dbReference type="ARBA" id="ARBA00023163"/>
    </source>
</evidence>
<dbReference type="InterPro" id="IPR003012">
    <property type="entry name" value="Tet_transcr_reg_TetR"/>
</dbReference>
<dbReference type="GO" id="GO:0045892">
    <property type="term" value="P:negative regulation of DNA-templated transcription"/>
    <property type="evidence" value="ECO:0007669"/>
    <property type="project" value="InterPro"/>
</dbReference>
<dbReference type="Pfam" id="PF00440">
    <property type="entry name" value="TetR_N"/>
    <property type="match status" value="1"/>
</dbReference>